<dbReference type="Proteomes" id="UP000509704">
    <property type="component" value="Chromosome 2"/>
</dbReference>
<gene>
    <name evidence="1" type="ORF">HG535_0B00730</name>
</gene>
<dbReference type="InterPro" id="IPR010828">
    <property type="entry name" value="Atf2/Sli1-like"/>
</dbReference>
<reference evidence="1 2" key="1">
    <citation type="submission" date="2020-07" db="EMBL/GenBank/DDBJ databases">
        <title>The yeast mating-type switching endonuclease HO is a domesticated member of an unorthodox homing genetic element family.</title>
        <authorList>
            <person name="Coughlan A.Y."/>
            <person name="Lombardi L."/>
            <person name="Braun-Galleani S."/>
            <person name="Martos A.R."/>
            <person name="Galeote V."/>
            <person name="Bigey F."/>
            <person name="Dequin S."/>
            <person name="Byrne K.P."/>
            <person name="Wolfe K.H."/>
        </authorList>
    </citation>
    <scope>NUCLEOTIDE SEQUENCE [LARGE SCALE GENOMIC DNA]</scope>
    <source>
        <strain evidence="1 2">NRRL Y-6702</strain>
    </source>
</reference>
<dbReference type="OrthoDB" id="2150604at2759"/>
<dbReference type="PANTHER" id="PTHR28037">
    <property type="entry name" value="ALCOHOL O-ACETYLTRANSFERASE 1-RELATED"/>
    <property type="match status" value="1"/>
</dbReference>
<dbReference type="EMBL" id="CP058605">
    <property type="protein sequence ID" value="QLG71035.1"/>
    <property type="molecule type" value="Genomic_DNA"/>
</dbReference>
<dbReference type="SUPFAM" id="SSF52777">
    <property type="entry name" value="CoA-dependent acyltransferases"/>
    <property type="match status" value="1"/>
</dbReference>
<accession>A0A7H9AXC6</accession>
<dbReference type="PANTHER" id="PTHR28037:SF1">
    <property type="entry name" value="ALCOHOL O-ACETYLTRANSFERASE 1-RELATED"/>
    <property type="match status" value="1"/>
</dbReference>
<dbReference type="Pfam" id="PF07247">
    <property type="entry name" value="AATase"/>
    <property type="match status" value="1"/>
</dbReference>
<dbReference type="RefSeq" id="XP_037142763.1">
    <property type="nucleotide sequence ID" value="XM_037286868.1"/>
</dbReference>
<name>A0A7H9AXC6_ZYGMR</name>
<proteinExistence type="predicted"/>
<dbReference type="AlphaFoldDB" id="A0A7H9AXC6"/>
<keyword evidence="2" id="KW-1185">Reference proteome</keyword>
<organism evidence="1 2">
    <name type="scientific">Zygotorulaspora mrakii</name>
    <name type="common">Zygosaccharomyces mrakii</name>
    <dbReference type="NCBI Taxonomy" id="42260"/>
    <lineage>
        <taxon>Eukaryota</taxon>
        <taxon>Fungi</taxon>
        <taxon>Dikarya</taxon>
        <taxon>Ascomycota</taxon>
        <taxon>Saccharomycotina</taxon>
        <taxon>Saccharomycetes</taxon>
        <taxon>Saccharomycetales</taxon>
        <taxon>Saccharomycetaceae</taxon>
        <taxon>Zygotorulaspora</taxon>
    </lineage>
</organism>
<dbReference type="GeneID" id="59234696"/>
<evidence type="ECO:0000313" key="1">
    <source>
        <dbReference type="EMBL" id="QLG71035.1"/>
    </source>
</evidence>
<sequence length="470" mass="54018">MAKRTLNSLERFYYYRGELNVLSSIFVAVQLNKLPTKEQLFQTLKKLIEEYPQLHCNIFKDETNGELIIKSIEKRPIEFDDVVEYVSSRDDDEGINDIFKNYQFPYHVEKPLWKILIDRDKRRQTLVVNHVLFDGISCVKFWESFFMTLNDLSAEEGDNNEALFSPQVDVNTVPVVHPYENWPVTWKYVILRPLLATIFKWSPSALLRLNPNLFQFKSYIFPSGLLESKKDNMKTGFQIRNDNCQFILKLSSVKLKRVLRECKSNKVSLTSFLASLICLTLKNTSKSDDYKGSILKVDIPMNTRKALGDRFNDLDSKTLQLGNLVASLQIQKDMNDLDDIWAAAKDFQHGLKLQSVDNINETINNTKLLDVVDEADFVIEKLKTNGPPGTFEITNLGFQSFCLKENPDAEFIVEDSIFNEPQSTASIFTCAVVSTQLGGLTCSISYPREIKSQFQPFVDSISNYFSTRED</sequence>
<dbReference type="InterPro" id="IPR052058">
    <property type="entry name" value="Alcohol_O-acetyltransferase"/>
</dbReference>
<dbReference type="KEGG" id="zmk:HG535_0B00730"/>
<protein>
    <recommendedName>
        <fullName evidence="3">Alcohol acetyltransferase</fullName>
    </recommendedName>
</protein>
<dbReference type="GO" id="GO:0008080">
    <property type="term" value="F:N-acetyltransferase activity"/>
    <property type="evidence" value="ECO:0007669"/>
    <property type="project" value="TreeGrafter"/>
</dbReference>
<evidence type="ECO:0000313" key="2">
    <source>
        <dbReference type="Proteomes" id="UP000509704"/>
    </source>
</evidence>
<evidence type="ECO:0008006" key="3">
    <source>
        <dbReference type="Google" id="ProtNLM"/>
    </source>
</evidence>